<name>A0ABV9KLT7_9RHOB</name>
<dbReference type="EC" id="2.4.-.-" evidence="3"/>
<evidence type="ECO:0000313" key="3">
    <source>
        <dbReference type="EMBL" id="MFC4671032.1"/>
    </source>
</evidence>
<feature type="domain" description="Glycosyltransferase subfamily 4-like N-terminal" evidence="2">
    <location>
        <begin position="59"/>
        <end position="220"/>
    </location>
</feature>
<sequence length="434" mass="46830">MTDDCPTLPKIAYLTGQYPEVSLTFILREVEALRRLGAEVITCSIRRTPPEQHPGRAERAAAASTFHVLEAARKPLGLLAAQAPLLSAPRRYFRALGLALRIRPPGLKALLYQLIFFLEATILARHLVREKVGHLHNHFVFGSATVAMLASELTGIPYSFTLHGPADLLEPYRWRIDEKTARARFVATISHFARSQIMFFSDPAHWDKIRIVHCGVSPERYRAPAEAPLPPRQKGEFRLLFVGRLAPVKGLRVLLEALESLSRTMPDLRLILVGDGPDRKALEQAAAPLGERVVFTGYLSQAEVARAMQSCDIVVLPSFAEGVPVVLMEALASRKAVIATRVAGVGELVEEGETGLLVAPGDAGGLGEAIRRLASDPALCAQMGERGAARVAAEFDIATEAARLARLFAEGPGTALRPAPVAAPVAPASESPAA</sequence>
<accession>A0ABV9KLT7</accession>
<dbReference type="PANTHER" id="PTHR45947">
    <property type="entry name" value="SULFOQUINOVOSYL TRANSFERASE SQD2"/>
    <property type="match status" value="1"/>
</dbReference>
<proteinExistence type="predicted"/>
<organism evidence="3 4">
    <name type="scientific">Seohaeicola nanhaiensis</name>
    <dbReference type="NCBI Taxonomy" id="1387282"/>
    <lineage>
        <taxon>Bacteria</taxon>
        <taxon>Pseudomonadati</taxon>
        <taxon>Pseudomonadota</taxon>
        <taxon>Alphaproteobacteria</taxon>
        <taxon>Rhodobacterales</taxon>
        <taxon>Roseobacteraceae</taxon>
        <taxon>Seohaeicola</taxon>
    </lineage>
</organism>
<reference evidence="4" key="1">
    <citation type="journal article" date="2019" name="Int. J. Syst. Evol. Microbiol.">
        <title>The Global Catalogue of Microorganisms (GCM) 10K type strain sequencing project: providing services to taxonomists for standard genome sequencing and annotation.</title>
        <authorList>
            <consortium name="The Broad Institute Genomics Platform"/>
            <consortium name="The Broad Institute Genome Sequencing Center for Infectious Disease"/>
            <person name="Wu L."/>
            <person name="Ma J."/>
        </authorList>
    </citation>
    <scope>NUCLEOTIDE SEQUENCE [LARGE SCALE GENOMIC DNA]</scope>
    <source>
        <strain evidence="4">CGMCC 4.7283</strain>
    </source>
</reference>
<dbReference type="SUPFAM" id="SSF53756">
    <property type="entry name" value="UDP-Glycosyltransferase/glycogen phosphorylase"/>
    <property type="match status" value="1"/>
</dbReference>
<dbReference type="PANTHER" id="PTHR45947:SF15">
    <property type="entry name" value="TEICHURONIC ACID BIOSYNTHESIS GLYCOSYLTRANSFERASE TUAC-RELATED"/>
    <property type="match status" value="1"/>
</dbReference>
<gene>
    <name evidence="3" type="ORF">ACFO5X_20960</name>
</gene>
<dbReference type="Proteomes" id="UP001595973">
    <property type="component" value="Unassembled WGS sequence"/>
</dbReference>
<dbReference type="GO" id="GO:0016757">
    <property type="term" value="F:glycosyltransferase activity"/>
    <property type="evidence" value="ECO:0007669"/>
    <property type="project" value="UniProtKB-KW"/>
</dbReference>
<protein>
    <submittedName>
        <fullName evidence="3">Glycosyltransferase</fullName>
        <ecNumber evidence="3">2.4.-.-</ecNumber>
    </submittedName>
</protein>
<feature type="domain" description="Glycosyl transferase family 1" evidence="1">
    <location>
        <begin position="233"/>
        <end position="388"/>
    </location>
</feature>
<dbReference type="Pfam" id="PF00534">
    <property type="entry name" value="Glycos_transf_1"/>
    <property type="match status" value="1"/>
</dbReference>
<dbReference type="Gene3D" id="3.40.50.2000">
    <property type="entry name" value="Glycogen Phosphorylase B"/>
    <property type="match status" value="2"/>
</dbReference>
<dbReference type="InterPro" id="IPR050194">
    <property type="entry name" value="Glycosyltransferase_grp1"/>
</dbReference>
<dbReference type="Pfam" id="PF13439">
    <property type="entry name" value="Glyco_transf_4"/>
    <property type="match status" value="1"/>
</dbReference>
<keyword evidence="3" id="KW-0328">Glycosyltransferase</keyword>
<evidence type="ECO:0000259" key="1">
    <source>
        <dbReference type="Pfam" id="PF00534"/>
    </source>
</evidence>
<keyword evidence="3" id="KW-0808">Transferase</keyword>
<dbReference type="RefSeq" id="WP_380720886.1">
    <property type="nucleotide sequence ID" value="NZ_JBHSGI010000032.1"/>
</dbReference>
<dbReference type="EMBL" id="JBHSGI010000032">
    <property type="protein sequence ID" value="MFC4671032.1"/>
    <property type="molecule type" value="Genomic_DNA"/>
</dbReference>
<dbReference type="InterPro" id="IPR028098">
    <property type="entry name" value="Glyco_trans_4-like_N"/>
</dbReference>
<evidence type="ECO:0000313" key="4">
    <source>
        <dbReference type="Proteomes" id="UP001595973"/>
    </source>
</evidence>
<keyword evidence="4" id="KW-1185">Reference proteome</keyword>
<dbReference type="InterPro" id="IPR001296">
    <property type="entry name" value="Glyco_trans_1"/>
</dbReference>
<comment type="caution">
    <text evidence="3">The sequence shown here is derived from an EMBL/GenBank/DDBJ whole genome shotgun (WGS) entry which is preliminary data.</text>
</comment>
<evidence type="ECO:0000259" key="2">
    <source>
        <dbReference type="Pfam" id="PF13439"/>
    </source>
</evidence>